<accession>A0AAD8IGW7</accession>
<comment type="caution">
    <text evidence="1">The sequence shown here is derived from an EMBL/GenBank/DDBJ whole genome shotgun (WGS) entry which is preliminary data.</text>
</comment>
<organism evidence="1 2">
    <name type="scientific">Heracleum sosnowskyi</name>
    <dbReference type="NCBI Taxonomy" id="360622"/>
    <lineage>
        <taxon>Eukaryota</taxon>
        <taxon>Viridiplantae</taxon>
        <taxon>Streptophyta</taxon>
        <taxon>Embryophyta</taxon>
        <taxon>Tracheophyta</taxon>
        <taxon>Spermatophyta</taxon>
        <taxon>Magnoliopsida</taxon>
        <taxon>eudicotyledons</taxon>
        <taxon>Gunneridae</taxon>
        <taxon>Pentapetalae</taxon>
        <taxon>asterids</taxon>
        <taxon>campanulids</taxon>
        <taxon>Apiales</taxon>
        <taxon>Apiaceae</taxon>
        <taxon>Apioideae</taxon>
        <taxon>apioid superclade</taxon>
        <taxon>Tordylieae</taxon>
        <taxon>Tordyliinae</taxon>
        <taxon>Heracleum</taxon>
    </lineage>
</organism>
<gene>
    <name evidence="1" type="ORF">POM88_023046</name>
</gene>
<keyword evidence="2" id="KW-1185">Reference proteome</keyword>
<dbReference type="AlphaFoldDB" id="A0AAD8IGW7"/>
<name>A0AAD8IGW7_9APIA</name>
<reference evidence="1" key="2">
    <citation type="submission" date="2023-05" db="EMBL/GenBank/DDBJ databases">
        <authorList>
            <person name="Schelkunov M.I."/>
        </authorList>
    </citation>
    <scope>NUCLEOTIDE SEQUENCE</scope>
    <source>
        <strain evidence="1">Hsosn_3</strain>
        <tissue evidence="1">Leaf</tissue>
    </source>
</reference>
<dbReference type="Proteomes" id="UP001237642">
    <property type="component" value="Unassembled WGS sequence"/>
</dbReference>
<evidence type="ECO:0000313" key="2">
    <source>
        <dbReference type="Proteomes" id="UP001237642"/>
    </source>
</evidence>
<protein>
    <submittedName>
        <fullName evidence="1">Uncharacterized protein</fullName>
    </submittedName>
</protein>
<sequence>MLETESADAVREWNEWRWFHDENNWRVIQQLDKRKHDRKLRLHFDVIQETQNSLAAFLAVDGAHNRTRLVVFRRPFGRVREIWHLDMVLGLAIENFDLIEEEDYLELQQRDIEVEQVGDWLLNDEGSANIANPQ</sequence>
<reference evidence="1" key="1">
    <citation type="submission" date="2023-02" db="EMBL/GenBank/DDBJ databases">
        <title>Genome of toxic invasive species Heracleum sosnowskyi carries increased number of genes despite the absence of recent whole-genome duplications.</title>
        <authorList>
            <person name="Schelkunov M."/>
            <person name="Shtratnikova V."/>
            <person name="Makarenko M."/>
            <person name="Klepikova A."/>
            <person name="Omelchenko D."/>
            <person name="Novikova G."/>
            <person name="Obukhova E."/>
            <person name="Bogdanov V."/>
            <person name="Penin A."/>
            <person name="Logacheva M."/>
        </authorList>
    </citation>
    <scope>NUCLEOTIDE SEQUENCE</scope>
    <source>
        <strain evidence="1">Hsosn_3</strain>
        <tissue evidence="1">Leaf</tissue>
    </source>
</reference>
<proteinExistence type="predicted"/>
<dbReference type="EMBL" id="JAUIZM010000005">
    <property type="protein sequence ID" value="KAK1385311.1"/>
    <property type="molecule type" value="Genomic_DNA"/>
</dbReference>
<evidence type="ECO:0000313" key="1">
    <source>
        <dbReference type="EMBL" id="KAK1385311.1"/>
    </source>
</evidence>